<dbReference type="InterPro" id="IPR037682">
    <property type="entry name" value="TonB_C"/>
</dbReference>
<dbReference type="PROSITE" id="PS52015">
    <property type="entry name" value="TONB_CTD"/>
    <property type="match status" value="1"/>
</dbReference>
<evidence type="ECO:0000313" key="8">
    <source>
        <dbReference type="Proteomes" id="UP000245911"/>
    </source>
</evidence>
<evidence type="ECO:0000259" key="6">
    <source>
        <dbReference type="PROSITE" id="PS52015"/>
    </source>
</evidence>
<name>A0A2T8HXM6_9RHOB</name>
<dbReference type="Proteomes" id="UP000245911">
    <property type="component" value="Unassembled WGS sequence"/>
</dbReference>
<dbReference type="SUPFAM" id="SSF74653">
    <property type="entry name" value="TolA/TonB C-terminal domain"/>
    <property type="match status" value="1"/>
</dbReference>
<dbReference type="EMBL" id="QDKM01000001">
    <property type="protein sequence ID" value="PVH30168.1"/>
    <property type="molecule type" value="Genomic_DNA"/>
</dbReference>
<evidence type="ECO:0000256" key="4">
    <source>
        <dbReference type="ARBA" id="ARBA00023136"/>
    </source>
</evidence>
<keyword evidence="4" id="KW-0472">Membrane</keyword>
<gene>
    <name evidence="7" type="ORF">DDE20_00955</name>
</gene>
<dbReference type="GO" id="GO:0016020">
    <property type="term" value="C:membrane"/>
    <property type="evidence" value="ECO:0007669"/>
    <property type="project" value="UniProtKB-SubCell"/>
</dbReference>
<sequence length="244" mass="24435">MGQPETAFVAPVSPENLVVNTTPPTAAHRAPSLPDALAPSAPAPVAPPPLALAMPMPTPATETAETRFTAPPPPPAPEPPAEPAAAPRPFVPAPPERPADLMRDVRPAAAPTAAVASPPPAAAPATAARRAQGSGGGESAGVQGQSADPGGAARQADALATWGARIRAQIERHRGRTAGRGRVTLRLRIQPNGALVSASVVQGSGNARLDTAALAAAQSARFPAADPVLGTAARTFQISLRFGS</sequence>
<protein>
    <recommendedName>
        <fullName evidence="6">TonB C-terminal domain-containing protein</fullName>
    </recommendedName>
</protein>
<keyword evidence="8" id="KW-1185">Reference proteome</keyword>
<feature type="compositionally biased region" description="Low complexity" evidence="5">
    <location>
        <begin position="123"/>
        <end position="132"/>
    </location>
</feature>
<feature type="region of interest" description="Disordered" evidence="5">
    <location>
        <begin position="1"/>
        <end position="154"/>
    </location>
</feature>
<feature type="domain" description="TonB C-terminal" evidence="6">
    <location>
        <begin position="155"/>
        <end position="244"/>
    </location>
</feature>
<feature type="compositionally biased region" description="Pro residues" evidence="5">
    <location>
        <begin position="70"/>
        <end position="82"/>
    </location>
</feature>
<evidence type="ECO:0000256" key="1">
    <source>
        <dbReference type="ARBA" id="ARBA00004167"/>
    </source>
</evidence>
<organism evidence="7 8">
    <name type="scientific">Pararhodobacter oceanensis</name>
    <dbReference type="NCBI Taxonomy" id="2172121"/>
    <lineage>
        <taxon>Bacteria</taxon>
        <taxon>Pseudomonadati</taxon>
        <taxon>Pseudomonadota</taxon>
        <taxon>Alphaproteobacteria</taxon>
        <taxon>Rhodobacterales</taxon>
        <taxon>Paracoccaceae</taxon>
        <taxon>Pararhodobacter</taxon>
    </lineage>
</organism>
<evidence type="ECO:0000256" key="5">
    <source>
        <dbReference type="SAM" id="MobiDB-lite"/>
    </source>
</evidence>
<dbReference type="GO" id="GO:0055085">
    <property type="term" value="P:transmembrane transport"/>
    <property type="evidence" value="ECO:0007669"/>
    <property type="project" value="InterPro"/>
</dbReference>
<feature type="compositionally biased region" description="Basic and acidic residues" evidence="5">
    <location>
        <begin position="97"/>
        <end position="106"/>
    </location>
</feature>
<feature type="compositionally biased region" description="Low complexity" evidence="5">
    <location>
        <begin position="51"/>
        <end position="69"/>
    </location>
</feature>
<keyword evidence="2" id="KW-0812">Transmembrane</keyword>
<reference evidence="7 8" key="1">
    <citation type="submission" date="2018-04" db="EMBL/GenBank/DDBJ databases">
        <title>Pararhodobacter oceanense sp. nov., isolated from marine intertidal sediment.</title>
        <authorList>
            <person name="Wang X.-L."/>
            <person name="Du Z.-J."/>
        </authorList>
    </citation>
    <scope>NUCLEOTIDE SEQUENCE [LARGE SCALE GENOMIC DNA]</scope>
    <source>
        <strain evidence="7 8">AM505</strain>
    </source>
</reference>
<evidence type="ECO:0000313" key="7">
    <source>
        <dbReference type="EMBL" id="PVH30168.1"/>
    </source>
</evidence>
<evidence type="ECO:0000256" key="2">
    <source>
        <dbReference type="ARBA" id="ARBA00022692"/>
    </source>
</evidence>
<feature type="compositionally biased region" description="Low complexity" evidence="5">
    <location>
        <begin position="29"/>
        <end position="40"/>
    </location>
</feature>
<feature type="compositionally biased region" description="Low complexity" evidence="5">
    <location>
        <begin position="107"/>
        <end position="116"/>
    </location>
</feature>
<comment type="caution">
    <text evidence="7">The sequence shown here is derived from an EMBL/GenBank/DDBJ whole genome shotgun (WGS) entry which is preliminary data.</text>
</comment>
<proteinExistence type="predicted"/>
<dbReference type="Pfam" id="PF03544">
    <property type="entry name" value="TonB_C"/>
    <property type="match status" value="1"/>
</dbReference>
<dbReference type="Gene3D" id="3.30.1150.10">
    <property type="match status" value="1"/>
</dbReference>
<dbReference type="AlphaFoldDB" id="A0A2T8HXM6"/>
<dbReference type="NCBIfam" id="TIGR01352">
    <property type="entry name" value="tonB_Cterm"/>
    <property type="match status" value="1"/>
</dbReference>
<keyword evidence="3" id="KW-1133">Transmembrane helix</keyword>
<evidence type="ECO:0000256" key="3">
    <source>
        <dbReference type="ARBA" id="ARBA00022989"/>
    </source>
</evidence>
<comment type="subcellular location">
    <subcellularLocation>
        <location evidence="1">Membrane</location>
        <topology evidence="1">Single-pass membrane protein</topology>
    </subcellularLocation>
</comment>
<dbReference type="InterPro" id="IPR006260">
    <property type="entry name" value="TonB/TolA_C"/>
</dbReference>
<accession>A0A2T8HXM6</accession>
<feature type="compositionally biased region" description="Pro residues" evidence="5">
    <location>
        <begin position="41"/>
        <end position="50"/>
    </location>
</feature>